<evidence type="ECO:0000256" key="11">
    <source>
        <dbReference type="PIRSR" id="PIRSR001589-3"/>
    </source>
</evidence>
<dbReference type="GO" id="GO:0005829">
    <property type="term" value="C:cytosol"/>
    <property type="evidence" value="ECO:0007669"/>
    <property type="project" value="TreeGrafter"/>
</dbReference>
<evidence type="ECO:0000256" key="6">
    <source>
        <dbReference type="ARBA" id="ARBA00022888"/>
    </source>
</evidence>
<dbReference type="STRING" id="926569.ANT_20040"/>
<feature type="binding site" evidence="10">
    <location>
        <position position="100"/>
    </location>
    <ligand>
        <name>L-glutamine</name>
        <dbReference type="ChEBI" id="CHEBI:58359"/>
    </ligand>
</feature>
<dbReference type="Gene3D" id="3.60.20.10">
    <property type="entry name" value="Glutamine Phosphoribosylpyrophosphate, subunit 1, domain 1"/>
    <property type="match status" value="1"/>
</dbReference>
<feature type="active site" description="For GATase activity" evidence="9">
    <location>
        <position position="2"/>
    </location>
</feature>
<feature type="site" description="Important for beta-aspartyl-AMP intermediate formation" evidence="11">
    <location>
        <position position="366"/>
    </location>
</feature>
<evidence type="ECO:0000256" key="5">
    <source>
        <dbReference type="ARBA" id="ARBA00022840"/>
    </source>
</evidence>
<dbReference type="OrthoDB" id="9763290at2"/>
<accession>E8MXE9</accession>
<dbReference type="GO" id="GO:0006529">
    <property type="term" value="P:asparagine biosynthetic process"/>
    <property type="evidence" value="ECO:0007669"/>
    <property type="project" value="UniProtKB-KW"/>
</dbReference>
<dbReference type="PIRSF" id="PIRSF001589">
    <property type="entry name" value="Asn_synthetase_glu-h"/>
    <property type="match status" value="1"/>
</dbReference>
<dbReference type="InterPro" id="IPR029055">
    <property type="entry name" value="Ntn_hydrolases_N"/>
</dbReference>
<dbReference type="GO" id="GO:0004066">
    <property type="term" value="F:asparagine synthase (glutamine-hydrolyzing) activity"/>
    <property type="evidence" value="ECO:0007669"/>
    <property type="project" value="UniProtKB-EC"/>
</dbReference>
<reference evidence="13 14" key="1">
    <citation type="submission" date="2010-12" db="EMBL/GenBank/DDBJ databases">
        <title>Whole genome sequence of Anaerolinea thermophila UNI-1.</title>
        <authorList>
            <person name="Narita-Yamada S."/>
            <person name="Kishi E."/>
            <person name="Watanabe Y."/>
            <person name="Takasaki K."/>
            <person name="Ankai A."/>
            <person name="Oguchi A."/>
            <person name="Fukui S."/>
            <person name="Takahashi M."/>
            <person name="Yashiro I."/>
            <person name="Hosoyama A."/>
            <person name="Sekiguchi Y."/>
            <person name="Hanada S."/>
            <person name="Fujita N."/>
        </authorList>
    </citation>
    <scope>NUCLEOTIDE SEQUENCE [LARGE SCALE GENOMIC DNA]</scope>
    <source>
        <strain evidence="14">DSM 14523 / JCM 11388 / NBRC 100420 / UNI-1</strain>
    </source>
</reference>
<comment type="pathway">
    <text evidence="1">Amino-acid biosynthesis; L-asparagine biosynthesis; L-asparagine from L-aspartate (L-Gln route): step 1/1.</text>
</comment>
<dbReference type="InParanoid" id="E8MXE9"/>
<dbReference type="InterPro" id="IPR017932">
    <property type="entry name" value="GATase_2_dom"/>
</dbReference>
<dbReference type="InterPro" id="IPR006426">
    <property type="entry name" value="Asn_synth_AEB"/>
</dbReference>
<sequence>MCGIAGIISKERQTSVQQEDLLGMVSMLRHRGPDEFGLYLNGPVGLGSARLSIIDLSGGQQPISNEDQTLWIVYNGEIFNYPELRARLQALGHTFTTRTDTEVILHLYEEYGVDCLKHLNGQFALAIWDENKQRLFLARDRLGIRPLYYTQAPLGFLFGSEIKSILAYPGIRAEINREALIQTFVFWSVQSPLSTFSNIFQIPPGHFLTYQNEKIELHPYWQLDFSNGLEPSFSLRAGLEELKRLLLDATLIRLRADVPVGAYLSGGLDSSLTTALIQKYSQSRLETFSIAFSDAEYDESAFQQKMADTLGTRHHMVHTTYEDIGRTFPEVIWHTETPILRTAPVPMYLLSNLVHQHGFKVVMTGEGADELFGGYDIFKEMLIRRFWARDPESKLRPRLLDTLYPEIAGLSDSARNFFTAFFKMDLLSTSSPFYSHMIRWKNGIRLLRFLQPQPNTSWEELAQSLPIPEHFRSWNALSQAQYLEIITFLSSYLLSSQGDRVAMAHSVEGRFPFLDYRVVEFASKLPSNWKLYGLTEKWILRQIARELLPEEIWKRRKKPYRAPIHKSFFHSHPPEYIAEVISPDYLEETSLFNPLAVHQLFQKALHGAFLSELEDMAIAGILSTQLVYRQFVQNFPCPKSDSTLSIPLKIVRRNSEGTHL</sequence>
<name>E8MXE9_ANATU</name>
<dbReference type="CDD" id="cd00712">
    <property type="entry name" value="AsnB"/>
    <property type="match status" value="1"/>
</dbReference>
<dbReference type="Gene3D" id="3.40.50.620">
    <property type="entry name" value="HUPs"/>
    <property type="match status" value="1"/>
</dbReference>
<dbReference type="SUPFAM" id="SSF56235">
    <property type="entry name" value="N-terminal nucleophile aminohydrolases (Ntn hydrolases)"/>
    <property type="match status" value="1"/>
</dbReference>
<dbReference type="Pfam" id="PF00733">
    <property type="entry name" value="Asn_synthase"/>
    <property type="match status" value="1"/>
</dbReference>
<dbReference type="GO" id="GO:0005524">
    <property type="term" value="F:ATP binding"/>
    <property type="evidence" value="ECO:0007669"/>
    <property type="project" value="UniProtKB-KW"/>
</dbReference>
<dbReference type="PANTHER" id="PTHR43284">
    <property type="entry name" value="ASPARAGINE SYNTHETASE (GLUTAMINE-HYDROLYZING)"/>
    <property type="match status" value="1"/>
</dbReference>
<dbReference type="NCBIfam" id="TIGR01536">
    <property type="entry name" value="asn_synth_AEB"/>
    <property type="match status" value="1"/>
</dbReference>
<dbReference type="RefSeq" id="WP_013560401.1">
    <property type="nucleotide sequence ID" value="NC_014960.1"/>
</dbReference>
<proteinExistence type="inferred from homology"/>
<dbReference type="InterPro" id="IPR033738">
    <property type="entry name" value="AsnB_N"/>
</dbReference>
<dbReference type="PROSITE" id="PS51278">
    <property type="entry name" value="GATASE_TYPE_2"/>
    <property type="match status" value="1"/>
</dbReference>
<dbReference type="EC" id="6.3.5.4" evidence="3"/>
<organism evidence="13 14">
    <name type="scientific">Anaerolinea thermophila (strain DSM 14523 / JCM 11388 / NBRC 100420 / UNI-1)</name>
    <dbReference type="NCBI Taxonomy" id="926569"/>
    <lineage>
        <taxon>Bacteria</taxon>
        <taxon>Bacillati</taxon>
        <taxon>Chloroflexota</taxon>
        <taxon>Anaerolineae</taxon>
        <taxon>Anaerolineales</taxon>
        <taxon>Anaerolineaceae</taxon>
        <taxon>Anaerolinea</taxon>
    </lineage>
</organism>
<dbReference type="EMBL" id="AP012029">
    <property type="protein sequence ID" value="BAJ64030.1"/>
    <property type="molecule type" value="Genomic_DNA"/>
</dbReference>
<dbReference type="eggNOG" id="COG0367">
    <property type="taxonomic scope" value="Bacteria"/>
</dbReference>
<dbReference type="Proteomes" id="UP000008922">
    <property type="component" value="Chromosome"/>
</dbReference>
<comment type="similarity">
    <text evidence="2">Belongs to the asparagine synthetase family.</text>
</comment>
<dbReference type="PANTHER" id="PTHR43284:SF1">
    <property type="entry name" value="ASPARAGINE SYNTHETASE"/>
    <property type="match status" value="1"/>
</dbReference>
<evidence type="ECO:0000256" key="8">
    <source>
        <dbReference type="ARBA" id="ARBA00048741"/>
    </source>
</evidence>
<keyword evidence="4 10" id="KW-0547">Nucleotide-binding</keyword>
<dbReference type="InterPro" id="IPR051786">
    <property type="entry name" value="ASN_synthetase/amidase"/>
</dbReference>
<dbReference type="InterPro" id="IPR014729">
    <property type="entry name" value="Rossmann-like_a/b/a_fold"/>
</dbReference>
<keyword evidence="13" id="KW-0436">Ligase</keyword>
<dbReference type="SUPFAM" id="SSF52402">
    <property type="entry name" value="Adenine nucleotide alpha hydrolases-like"/>
    <property type="match status" value="1"/>
</dbReference>
<evidence type="ECO:0000259" key="12">
    <source>
        <dbReference type="PROSITE" id="PS51278"/>
    </source>
</evidence>
<keyword evidence="14" id="KW-1185">Reference proteome</keyword>
<keyword evidence="7 9" id="KW-0315">Glutamine amidotransferase</keyword>
<dbReference type="AlphaFoldDB" id="E8MXE9"/>
<comment type="catalytic activity">
    <reaction evidence="8">
        <text>L-aspartate + L-glutamine + ATP + H2O = L-asparagine + L-glutamate + AMP + diphosphate + H(+)</text>
        <dbReference type="Rhea" id="RHEA:12228"/>
        <dbReference type="ChEBI" id="CHEBI:15377"/>
        <dbReference type="ChEBI" id="CHEBI:15378"/>
        <dbReference type="ChEBI" id="CHEBI:29985"/>
        <dbReference type="ChEBI" id="CHEBI:29991"/>
        <dbReference type="ChEBI" id="CHEBI:30616"/>
        <dbReference type="ChEBI" id="CHEBI:33019"/>
        <dbReference type="ChEBI" id="CHEBI:58048"/>
        <dbReference type="ChEBI" id="CHEBI:58359"/>
        <dbReference type="ChEBI" id="CHEBI:456215"/>
        <dbReference type="EC" id="6.3.5.4"/>
    </reaction>
</comment>
<dbReference type="Pfam" id="PF13537">
    <property type="entry name" value="GATase_7"/>
    <property type="match status" value="1"/>
</dbReference>
<keyword evidence="9" id="KW-0028">Amino-acid biosynthesis</keyword>
<gene>
    <name evidence="13" type="primary">asnB</name>
    <name evidence="13" type="ordered locus">ANT_20040</name>
</gene>
<keyword evidence="5 10" id="KW-0067">ATP-binding</keyword>
<protein>
    <recommendedName>
        <fullName evidence="3">asparagine synthase (glutamine-hydrolyzing)</fullName>
        <ecNumber evidence="3">6.3.5.4</ecNumber>
    </recommendedName>
</protein>
<evidence type="ECO:0000256" key="3">
    <source>
        <dbReference type="ARBA" id="ARBA00012737"/>
    </source>
</evidence>
<evidence type="ECO:0000313" key="13">
    <source>
        <dbReference type="EMBL" id="BAJ64030.1"/>
    </source>
</evidence>
<feature type="domain" description="Glutamine amidotransferase type-2" evidence="12">
    <location>
        <begin position="2"/>
        <end position="213"/>
    </location>
</feature>
<feature type="binding site" evidence="10">
    <location>
        <position position="290"/>
    </location>
    <ligand>
        <name>ATP</name>
        <dbReference type="ChEBI" id="CHEBI:30616"/>
    </ligand>
</feature>
<dbReference type="InterPro" id="IPR001962">
    <property type="entry name" value="Asn_synthase"/>
</dbReference>
<dbReference type="CDD" id="cd01991">
    <property type="entry name" value="Asn_synthase_B_C"/>
    <property type="match status" value="1"/>
</dbReference>
<dbReference type="FunCoup" id="E8MXE9">
    <property type="interactions" value="336"/>
</dbReference>
<evidence type="ECO:0000256" key="10">
    <source>
        <dbReference type="PIRSR" id="PIRSR001589-2"/>
    </source>
</evidence>
<keyword evidence="6 9" id="KW-0061">Asparagine biosynthesis</keyword>
<evidence type="ECO:0000256" key="9">
    <source>
        <dbReference type="PIRSR" id="PIRSR001589-1"/>
    </source>
</evidence>
<evidence type="ECO:0000256" key="7">
    <source>
        <dbReference type="ARBA" id="ARBA00022962"/>
    </source>
</evidence>
<evidence type="ECO:0000256" key="1">
    <source>
        <dbReference type="ARBA" id="ARBA00005187"/>
    </source>
</evidence>
<evidence type="ECO:0000256" key="4">
    <source>
        <dbReference type="ARBA" id="ARBA00022741"/>
    </source>
</evidence>
<evidence type="ECO:0000256" key="2">
    <source>
        <dbReference type="ARBA" id="ARBA00005752"/>
    </source>
</evidence>
<dbReference type="KEGG" id="atm:ANT_20040"/>
<evidence type="ECO:0000313" key="14">
    <source>
        <dbReference type="Proteomes" id="UP000008922"/>
    </source>
</evidence>
<dbReference type="HOGENOM" id="CLU_014658_3_1_0"/>